<proteinExistence type="predicted"/>
<dbReference type="Proteomes" id="UP000034450">
    <property type="component" value="Unassembled WGS sequence"/>
</dbReference>
<gene>
    <name evidence="2" type="ORF">DU67_09635</name>
    <name evidence="3" type="ORF">DU74_09255</name>
</gene>
<evidence type="ECO:0000256" key="1">
    <source>
        <dbReference type="SAM" id="Phobius"/>
    </source>
</evidence>
<organism evidence="3 5">
    <name type="scientific">Methanosarcina mazei</name>
    <name type="common">Methanosarcina frisia</name>
    <dbReference type="NCBI Taxonomy" id="2209"/>
    <lineage>
        <taxon>Archaea</taxon>
        <taxon>Methanobacteriati</taxon>
        <taxon>Methanobacteriota</taxon>
        <taxon>Stenosarchaea group</taxon>
        <taxon>Methanomicrobia</taxon>
        <taxon>Methanosarcinales</taxon>
        <taxon>Methanosarcinaceae</taxon>
        <taxon>Methanosarcina</taxon>
    </lineage>
</organism>
<protein>
    <submittedName>
        <fullName evidence="3">Uncharacterized protein</fullName>
    </submittedName>
</protein>
<dbReference type="EMBL" id="JJPL01000057">
    <property type="protein sequence ID" value="KKG66243.1"/>
    <property type="molecule type" value="Genomic_DNA"/>
</dbReference>
<feature type="transmembrane region" description="Helical" evidence="1">
    <location>
        <begin position="39"/>
        <end position="58"/>
    </location>
</feature>
<sequence length="71" mass="8767">MRKMDEMEMNINLKAIKWAWLYTVLFLLIWTMYDYIKQGILNVAFFLLLTQSIVYLLINQFLKWKWGKDEK</sequence>
<reference evidence="4 5" key="1">
    <citation type="journal article" date="2015" name="ISME J.">
        <title>Genomic and phenotypic differentiation among Methanosarcina mazei populations from Columbia River sediment.</title>
        <authorList>
            <person name="Youngblut N.D."/>
            <person name="Wirth J.S."/>
            <person name="Henriksen J.R."/>
            <person name="Smith M."/>
            <person name="Simon H."/>
            <person name="Metcalf W.W."/>
            <person name="Whitaker R.J."/>
        </authorList>
    </citation>
    <scope>NUCLEOTIDE SEQUENCE [LARGE SCALE GENOMIC DNA]</scope>
    <source>
        <strain evidence="3 5">1.H.A.2.6</strain>
        <strain evidence="2 4">3.F.T.2.1</strain>
    </source>
</reference>
<dbReference type="Proteomes" id="UP000034424">
    <property type="component" value="Unassembled WGS sequence"/>
</dbReference>
<keyword evidence="1" id="KW-0812">Transmembrane</keyword>
<dbReference type="AlphaFoldDB" id="A0A0F8PW75"/>
<keyword evidence="1" id="KW-0472">Membrane</keyword>
<name>A0A0F8PW75_METMZ</name>
<keyword evidence="1" id="KW-1133">Transmembrane helix</keyword>
<evidence type="ECO:0000313" key="3">
    <source>
        <dbReference type="EMBL" id="KKH57615.1"/>
    </source>
</evidence>
<evidence type="ECO:0000313" key="4">
    <source>
        <dbReference type="Proteomes" id="UP000034424"/>
    </source>
</evidence>
<dbReference type="PATRIC" id="fig|2209.70.peg.2123"/>
<comment type="caution">
    <text evidence="3">The sequence shown here is derived from an EMBL/GenBank/DDBJ whole genome shotgun (WGS) entry which is preliminary data.</text>
</comment>
<dbReference type="RefSeq" id="WP_048047699.1">
    <property type="nucleotide sequence ID" value="NZ_JJPL01000057.1"/>
</dbReference>
<accession>A0A0F8PW75</accession>
<feature type="transmembrane region" description="Helical" evidence="1">
    <location>
        <begin position="12"/>
        <end position="33"/>
    </location>
</feature>
<dbReference type="EMBL" id="JJQN01000132">
    <property type="protein sequence ID" value="KKH57615.1"/>
    <property type="molecule type" value="Genomic_DNA"/>
</dbReference>
<evidence type="ECO:0000313" key="2">
    <source>
        <dbReference type="EMBL" id="KKG66243.1"/>
    </source>
</evidence>
<evidence type="ECO:0000313" key="5">
    <source>
        <dbReference type="Proteomes" id="UP000034450"/>
    </source>
</evidence>